<keyword evidence="2" id="KW-1133">Transmembrane helix</keyword>
<evidence type="ECO:0000313" key="3">
    <source>
        <dbReference type="EMBL" id="PLC11927.1"/>
    </source>
</evidence>
<feature type="transmembrane region" description="Helical" evidence="2">
    <location>
        <begin position="91"/>
        <end position="110"/>
    </location>
</feature>
<sequence>MDAVNTSRPEATPSVHQQRQPPQGFAAVLPLLVGSTVGAAGGSTFVLANASALGPPWPGLALGAWGVLALGWLAATLLHRHEPSVARPRRHALTIYVGSVVAMLVLIRLATTALGTLEAEHLRPAAIAVAVGLHFLPFAWAFPATSRLFGVLGAVVATLGGAGLLLGLFVTPTAGAAAAVLAGLTMVALITLYNLRH</sequence>
<proteinExistence type="predicted"/>
<accession>A0A2N4T115</accession>
<keyword evidence="2" id="KW-0812">Transmembrane</keyword>
<evidence type="ECO:0000313" key="4">
    <source>
        <dbReference type="Proteomes" id="UP000234632"/>
    </source>
</evidence>
<organism evidence="3 4">
    <name type="scientific">Kocuria flava</name>
    <dbReference type="NCBI Taxonomy" id="446860"/>
    <lineage>
        <taxon>Bacteria</taxon>
        <taxon>Bacillati</taxon>
        <taxon>Actinomycetota</taxon>
        <taxon>Actinomycetes</taxon>
        <taxon>Micrococcales</taxon>
        <taxon>Micrococcaceae</taxon>
        <taxon>Kocuria</taxon>
    </lineage>
</organism>
<protein>
    <submittedName>
        <fullName evidence="3">Uncharacterized protein</fullName>
    </submittedName>
</protein>
<keyword evidence="2" id="KW-0472">Membrane</keyword>
<feature type="transmembrane region" description="Helical" evidence="2">
    <location>
        <begin position="122"/>
        <end position="142"/>
    </location>
</feature>
<feature type="transmembrane region" description="Helical" evidence="2">
    <location>
        <begin position="60"/>
        <end position="79"/>
    </location>
</feature>
<feature type="region of interest" description="Disordered" evidence="1">
    <location>
        <begin position="1"/>
        <end position="20"/>
    </location>
</feature>
<feature type="transmembrane region" description="Helical" evidence="2">
    <location>
        <begin position="176"/>
        <end position="195"/>
    </location>
</feature>
<evidence type="ECO:0000256" key="2">
    <source>
        <dbReference type="SAM" id="Phobius"/>
    </source>
</evidence>
<evidence type="ECO:0000256" key="1">
    <source>
        <dbReference type="SAM" id="MobiDB-lite"/>
    </source>
</evidence>
<feature type="transmembrane region" description="Helical" evidence="2">
    <location>
        <begin position="25"/>
        <end position="48"/>
    </location>
</feature>
<name>A0A2N4T115_9MICC</name>
<comment type="caution">
    <text evidence="3">The sequence shown here is derived from an EMBL/GenBank/DDBJ whole genome shotgun (WGS) entry which is preliminary data.</text>
</comment>
<dbReference type="AlphaFoldDB" id="A0A2N4T115"/>
<dbReference type="RefSeq" id="WP_101851609.1">
    <property type="nucleotide sequence ID" value="NZ_LOMZ01000001.1"/>
</dbReference>
<reference evidence="3 4" key="1">
    <citation type="submission" date="2015-12" db="EMBL/GenBank/DDBJ databases">
        <authorList>
            <person name="Shamseldin A."/>
            <person name="Moawad H."/>
            <person name="Abd El-Rahim W.M."/>
            <person name="Sadowsky M.J."/>
        </authorList>
    </citation>
    <scope>NUCLEOTIDE SEQUENCE [LARGE SCALE GENOMIC DNA]</scope>
    <source>
        <strain evidence="3 4">S43</strain>
    </source>
</reference>
<dbReference type="EMBL" id="LOMZ01000001">
    <property type="protein sequence ID" value="PLC11927.1"/>
    <property type="molecule type" value="Genomic_DNA"/>
</dbReference>
<gene>
    <name evidence="3" type="ORF">AUQ48_06360</name>
</gene>
<feature type="transmembrane region" description="Helical" evidence="2">
    <location>
        <begin position="149"/>
        <end position="170"/>
    </location>
</feature>
<dbReference type="Proteomes" id="UP000234632">
    <property type="component" value="Unassembled WGS sequence"/>
</dbReference>